<evidence type="ECO:0000259" key="6">
    <source>
        <dbReference type="PROSITE" id="PS50850"/>
    </source>
</evidence>
<dbReference type="PANTHER" id="PTHR42718:SF39">
    <property type="entry name" value="ACTINORHODIN TRANSPORTER-RELATED"/>
    <property type="match status" value="1"/>
</dbReference>
<feature type="transmembrane region" description="Helical" evidence="5">
    <location>
        <begin position="389"/>
        <end position="412"/>
    </location>
</feature>
<protein>
    <submittedName>
        <fullName evidence="7">MFS transporter</fullName>
    </submittedName>
</protein>
<feature type="transmembrane region" description="Helical" evidence="5">
    <location>
        <begin position="424"/>
        <end position="445"/>
    </location>
</feature>
<evidence type="ECO:0000256" key="3">
    <source>
        <dbReference type="ARBA" id="ARBA00022989"/>
    </source>
</evidence>
<keyword evidence="2 5" id="KW-0812">Transmembrane</keyword>
<accession>A0ABP9NT91</accession>
<dbReference type="Gene3D" id="1.20.1720.10">
    <property type="entry name" value="Multidrug resistance protein D"/>
    <property type="match status" value="1"/>
</dbReference>
<comment type="subcellular location">
    <subcellularLocation>
        <location evidence="1">Cell membrane</location>
        <topology evidence="1">Multi-pass membrane protein</topology>
    </subcellularLocation>
</comment>
<feature type="transmembrane region" description="Helical" evidence="5">
    <location>
        <begin position="457"/>
        <end position="476"/>
    </location>
</feature>
<evidence type="ECO:0000256" key="2">
    <source>
        <dbReference type="ARBA" id="ARBA00022692"/>
    </source>
</evidence>
<feature type="transmembrane region" description="Helical" evidence="5">
    <location>
        <begin position="189"/>
        <end position="207"/>
    </location>
</feature>
<feature type="transmembrane region" description="Helical" evidence="5">
    <location>
        <begin position="324"/>
        <end position="346"/>
    </location>
</feature>
<feature type="transmembrane region" description="Helical" evidence="5">
    <location>
        <begin position="71"/>
        <end position="91"/>
    </location>
</feature>
<dbReference type="PANTHER" id="PTHR42718">
    <property type="entry name" value="MAJOR FACILITATOR SUPERFAMILY MULTIDRUG TRANSPORTER MFSC"/>
    <property type="match status" value="1"/>
</dbReference>
<reference evidence="8" key="1">
    <citation type="journal article" date="2019" name="Int. J. Syst. Evol. Microbiol.">
        <title>The Global Catalogue of Microorganisms (GCM) 10K type strain sequencing project: providing services to taxonomists for standard genome sequencing and annotation.</title>
        <authorList>
            <consortium name="The Broad Institute Genomics Platform"/>
            <consortium name="The Broad Institute Genome Sequencing Center for Infectious Disease"/>
            <person name="Wu L."/>
            <person name="Ma J."/>
        </authorList>
    </citation>
    <scope>NUCLEOTIDE SEQUENCE [LARGE SCALE GENOMIC DNA]</scope>
    <source>
        <strain evidence="8">JCM 18302</strain>
    </source>
</reference>
<dbReference type="RefSeq" id="WP_425570661.1">
    <property type="nucleotide sequence ID" value="NZ_BAABJO010000022.1"/>
</dbReference>
<dbReference type="InterPro" id="IPR011701">
    <property type="entry name" value="MFS"/>
</dbReference>
<evidence type="ECO:0000256" key="4">
    <source>
        <dbReference type="ARBA" id="ARBA00023136"/>
    </source>
</evidence>
<feature type="transmembrane region" description="Helical" evidence="5">
    <location>
        <begin position="249"/>
        <end position="270"/>
    </location>
</feature>
<proteinExistence type="predicted"/>
<comment type="caution">
    <text evidence="7">The sequence shown here is derived from an EMBL/GenBank/DDBJ whole genome shotgun (WGS) entry which is preliminary data.</text>
</comment>
<feature type="transmembrane region" description="Helical" evidence="5">
    <location>
        <begin position="358"/>
        <end position="377"/>
    </location>
</feature>
<keyword evidence="8" id="KW-1185">Reference proteome</keyword>
<dbReference type="Pfam" id="PF07690">
    <property type="entry name" value="MFS_1"/>
    <property type="match status" value="1"/>
</dbReference>
<dbReference type="InterPro" id="IPR020846">
    <property type="entry name" value="MFS_dom"/>
</dbReference>
<feature type="transmembrane region" description="Helical" evidence="5">
    <location>
        <begin position="227"/>
        <end position="243"/>
    </location>
</feature>
<dbReference type="Proteomes" id="UP001500804">
    <property type="component" value="Unassembled WGS sequence"/>
</dbReference>
<evidence type="ECO:0000313" key="8">
    <source>
        <dbReference type="Proteomes" id="UP001500804"/>
    </source>
</evidence>
<dbReference type="InterPro" id="IPR036259">
    <property type="entry name" value="MFS_trans_sf"/>
</dbReference>
<dbReference type="Gene3D" id="1.20.1250.20">
    <property type="entry name" value="MFS general substrate transporter like domains"/>
    <property type="match status" value="1"/>
</dbReference>
<gene>
    <name evidence="7" type="ORF">GCM10023320_52950</name>
</gene>
<dbReference type="CDD" id="cd17321">
    <property type="entry name" value="MFS_MMR_MDR_like"/>
    <property type="match status" value="1"/>
</dbReference>
<feature type="domain" description="Major facilitator superfamily (MFS) profile" evidence="6">
    <location>
        <begin position="37"/>
        <end position="481"/>
    </location>
</feature>
<keyword evidence="3 5" id="KW-1133">Transmembrane helix</keyword>
<dbReference type="PROSITE" id="PS50850">
    <property type="entry name" value="MFS"/>
    <property type="match status" value="1"/>
</dbReference>
<name>A0ABP9NT91_9PSEU</name>
<feature type="transmembrane region" description="Helical" evidence="5">
    <location>
        <begin position="161"/>
        <end position="183"/>
    </location>
</feature>
<feature type="transmembrane region" description="Helical" evidence="5">
    <location>
        <begin position="297"/>
        <end position="318"/>
    </location>
</feature>
<feature type="transmembrane region" description="Helical" evidence="5">
    <location>
        <begin position="38"/>
        <end position="59"/>
    </location>
</feature>
<keyword evidence="4 5" id="KW-0472">Membrane</keyword>
<organism evidence="7 8">
    <name type="scientific">Pseudonocardia adelaidensis</name>
    <dbReference type="NCBI Taxonomy" id="648754"/>
    <lineage>
        <taxon>Bacteria</taxon>
        <taxon>Bacillati</taxon>
        <taxon>Actinomycetota</taxon>
        <taxon>Actinomycetes</taxon>
        <taxon>Pseudonocardiales</taxon>
        <taxon>Pseudonocardiaceae</taxon>
        <taxon>Pseudonocardia</taxon>
    </lineage>
</organism>
<evidence type="ECO:0000256" key="1">
    <source>
        <dbReference type="ARBA" id="ARBA00004651"/>
    </source>
</evidence>
<evidence type="ECO:0000313" key="7">
    <source>
        <dbReference type="EMBL" id="GAA5130694.1"/>
    </source>
</evidence>
<dbReference type="SUPFAM" id="SSF103473">
    <property type="entry name" value="MFS general substrate transporter"/>
    <property type="match status" value="1"/>
</dbReference>
<feature type="transmembrane region" description="Helical" evidence="5">
    <location>
        <begin position="128"/>
        <end position="149"/>
    </location>
</feature>
<evidence type="ECO:0000256" key="5">
    <source>
        <dbReference type="SAM" id="Phobius"/>
    </source>
</evidence>
<dbReference type="EMBL" id="BAABJO010000022">
    <property type="protein sequence ID" value="GAA5130694.1"/>
    <property type="molecule type" value="Genomic_DNA"/>
</dbReference>
<feature type="transmembrane region" description="Helical" evidence="5">
    <location>
        <begin position="103"/>
        <end position="122"/>
    </location>
</feature>
<sequence>MTTLWYHPPPARSVATVHNTSLRSTSATAGPGLTSAGLLTLLLGAALNVIDFFIVNVALPTIDADLQASSATLEMVVAGYGIAFAVLLVLGGRLGDAFGRRRMFRIGLSAFTVTSLVCGLAPNATTLVLARIAQGAAAALAMPQVLASIQARTSGAERVRAVGYYAANSGISMVIGQVLGGALVAGLGWRTIFLVNVPIGIVTLVLARHTVPESRSADPLGVDGRGTVLLGATLLALLVPLTVGRAMGWPAWSVGMLAAAPVLACVLAVVERRVERAGRVPLLPPSVLRLPSMRRGLGVAVPFFTGFGGFMFVCALLLQDGMGMGPFDAGLALAPLAVGFFAASLANARMVARYGRSVVVAGFALQIVGLLVVLATVSGGWPDLTALDIAPGTLIVGFGQGMAMTTVVGLTLSQVPAARAGAGSGVFTTAQQTFLALGVALLGGLYGELAGTAGPRAGFVVVAGVYALALVGIVLLSRRLPDPRA</sequence>